<dbReference type="OrthoDB" id="3238066at2"/>
<dbReference type="Gene3D" id="2.30.40.10">
    <property type="entry name" value="Urease, subunit C, domain 1"/>
    <property type="match status" value="1"/>
</dbReference>
<dbReference type="Gene3D" id="3.10.310.70">
    <property type="match status" value="1"/>
</dbReference>
<organism evidence="6 7">
    <name type="scientific">Leekyejoonella antrihumi</name>
    <dbReference type="NCBI Taxonomy" id="1660198"/>
    <lineage>
        <taxon>Bacteria</taxon>
        <taxon>Bacillati</taxon>
        <taxon>Actinomycetota</taxon>
        <taxon>Actinomycetes</taxon>
        <taxon>Micrococcales</taxon>
        <taxon>Dermacoccaceae</taxon>
        <taxon>Leekyejoonella</taxon>
    </lineage>
</organism>
<dbReference type="InterPro" id="IPR013108">
    <property type="entry name" value="Amidohydro_3"/>
</dbReference>
<evidence type="ECO:0000256" key="3">
    <source>
        <dbReference type="ARBA" id="ARBA00022833"/>
    </source>
</evidence>
<proteinExistence type="predicted"/>
<keyword evidence="7" id="KW-1185">Reference proteome</keyword>
<keyword evidence="3" id="KW-0862">Zinc</keyword>
<sequence length="537" mass="57121">MAGPGTERIVTARRIVTMTHQSPGAFVCRGEWIVATGTLAEVRERFPAAQVYDFGDCCITPGFNDAHQHPTICAEQSLQVDLSPAGAPDTEAVVAALRERAASVPTGQWIVGFGYDQFRSNGGRDLTRDELDAACPEHPVLVVHVTLHAGVVNSRGMQLAGWSSEDDARPGGQLGADESGRLTGVAHDQALYDLAFPAFTRADTIVPTPREEDLADAFCAFLRRLAAAGITSVTDALLGPPGWRLLSTLAHDGRLPIRVNGLAAYDHLDYFQSVGQGGASATDRLRLAGVKTFVDGAVNGGTCLLEEPAAGGAEPGIARMSKAELDDVVRDIHDAGWRACVHANGDRAISWALDAIEAAQRAGDRSGPRHRIEHASVMTADLLGRTRALGVVTVPFANYVLAHGDKLRAFYGDERTERMFAHRAMLDEGIAVAGSSDYPCGPFEPLFGMRSCVTRQDPHGADFGLSQRISAREALGLYTTGAAYSTAEEATKGQLVTGKLADFVVLSANPLTVPAEHLGTVAVRETWVGGERVWPAP</sequence>
<dbReference type="CDD" id="cd01300">
    <property type="entry name" value="YtcJ_like"/>
    <property type="match status" value="1"/>
</dbReference>
<dbReference type="Pfam" id="PF22039">
    <property type="entry name" value="HUTI_composite_bact"/>
    <property type="match status" value="1"/>
</dbReference>
<name>A0A563DZP1_9MICO</name>
<comment type="caution">
    <text evidence="6">The sequence shown here is derived from an EMBL/GenBank/DDBJ whole genome shotgun (WGS) entry which is preliminary data.</text>
</comment>
<evidence type="ECO:0000259" key="4">
    <source>
        <dbReference type="Pfam" id="PF07969"/>
    </source>
</evidence>
<dbReference type="InterPro" id="IPR011059">
    <property type="entry name" value="Metal-dep_hydrolase_composite"/>
</dbReference>
<dbReference type="InterPro" id="IPR032466">
    <property type="entry name" value="Metal_Hydrolase"/>
</dbReference>
<dbReference type="GO" id="GO:0046872">
    <property type="term" value="F:metal ion binding"/>
    <property type="evidence" value="ECO:0007669"/>
    <property type="project" value="UniProtKB-KW"/>
</dbReference>
<protein>
    <submittedName>
        <fullName evidence="6">Amidohydrolase</fullName>
    </submittedName>
</protein>
<reference evidence="6 7" key="2">
    <citation type="submission" date="2019-08" db="EMBL/GenBank/DDBJ databases">
        <title>Jejuicoccus antrihumi gen. nov., sp. nov., a new member of the family Dermacoccaceae isolated from a cave.</title>
        <authorList>
            <person name="Schumann P."/>
            <person name="Kim I.S."/>
        </authorList>
    </citation>
    <scope>NUCLEOTIDE SEQUENCE [LARGE SCALE GENOMIC DNA]</scope>
    <source>
        <strain evidence="6 7">C5-26</strain>
    </source>
</reference>
<dbReference type="Gene3D" id="3.20.20.140">
    <property type="entry name" value="Metal-dependent hydrolases"/>
    <property type="match status" value="1"/>
</dbReference>
<evidence type="ECO:0000313" key="7">
    <source>
        <dbReference type="Proteomes" id="UP000320244"/>
    </source>
</evidence>
<dbReference type="GO" id="GO:0016810">
    <property type="term" value="F:hydrolase activity, acting on carbon-nitrogen (but not peptide) bonds"/>
    <property type="evidence" value="ECO:0007669"/>
    <property type="project" value="InterPro"/>
</dbReference>
<evidence type="ECO:0000259" key="5">
    <source>
        <dbReference type="Pfam" id="PF22039"/>
    </source>
</evidence>
<keyword evidence="2 6" id="KW-0378">Hydrolase</keyword>
<feature type="domain" description="Aminodeoxyfutalosine deaminase/Imidazolonepropionase-like composite" evidence="5">
    <location>
        <begin position="24"/>
        <end position="49"/>
    </location>
</feature>
<dbReference type="SUPFAM" id="SSF51338">
    <property type="entry name" value="Composite domain of metallo-dependent hydrolases"/>
    <property type="match status" value="1"/>
</dbReference>
<dbReference type="InterPro" id="IPR033932">
    <property type="entry name" value="YtcJ-like"/>
</dbReference>
<dbReference type="Proteomes" id="UP000320244">
    <property type="component" value="Unassembled WGS sequence"/>
</dbReference>
<evidence type="ECO:0000256" key="1">
    <source>
        <dbReference type="ARBA" id="ARBA00022723"/>
    </source>
</evidence>
<dbReference type="PANTHER" id="PTHR22642:SF2">
    <property type="entry name" value="PROTEIN LONG AFTER FAR-RED 3"/>
    <property type="match status" value="1"/>
</dbReference>
<dbReference type="SUPFAM" id="SSF51556">
    <property type="entry name" value="Metallo-dependent hydrolases"/>
    <property type="match status" value="1"/>
</dbReference>
<dbReference type="PANTHER" id="PTHR22642">
    <property type="entry name" value="IMIDAZOLONEPROPIONASE"/>
    <property type="match status" value="1"/>
</dbReference>
<dbReference type="Pfam" id="PF07969">
    <property type="entry name" value="Amidohydro_3"/>
    <property type="match status" value="1"/>
</dbReference>
<evidence type="ECO:0000313" key="6">
    <source>
        <dbReference type="EMBL" id="TWP35432.1"/>
    </source>
</evidence>
<evidence type="ECO:0000256" key="2">
    <source>
        <dbReference type="ARBA" id="ARBA00022801"/>
    </source>
</evidence>
<dbReference type="RefSeq" id="WP_146317370.1">
    <property type="nucleotide sequence ID" value="NZ_VCQV01000019.1"/>
</dbReference>
<keyword evidence="1" id="KW-0479">Metal-binding</keyword>
<gene>
    <name evidence="6" type="ORF">FGL98_13725</name>
</gene>
<dbReference type="AlphaFoldDB" id="A0A563DZP1"/>
<dbReference type="InterPro" id="IPR054418">
    <property type="entry name" value="MQNX/HUTI_composite_N"/>
</dbReference>
<reference evidence="6 7" key="1">
    <citation type="submission" date="2019-05" db="EMBL/GenBank/DDBJ databases">
        <authorList>
            <person name="Lee S.D."/>
        </authorList>
    </citation>
    <scope>NUCLEOTIDE SEQUENCE [LARGE SCALE GENOMIC DNA]</scope>
    <source>
        <strain evidence="6 7">C5-26</strain>
    </source>
</reference>
<dbReference type="EMBL" id="VCQV01000019">
    <property type="protein sequence ID" value="TWP35432.1"/>
    <property type="molecule type" value="Genomic_DNA"/>
</dbReference>
<feature type="domain" description="Amidohydrolase 3" evidence="4">
    <location>
        <begin position="50"/>
        <end position="533"/>
    </location>
</feature>
<accession>A0A563DZP1</accession>